<comment type="caution">
    <text evidence="1">The sequence shown here is derived from an EMBL/GenBank/DDBJ whole genome shotgun (WGS) entry which is preliminary data.</text>
</comment>
<proteinExistence type="predicted"/>
<sequence>MEKLFSESRIYSKLDTEKSTCTLHNSCKKKAFLAGLVLGTTIHFSKKPPIDGNHYYDCKKRSGVTNYSVINTKFHSPLFVMSTRNSPPI</sequence>
<name>A0A0L6U7Y2_9BASI</name>
<organism evidence="1 2">
    <name type="scientific">Puccinia sorghi</name>
    <dbReference type="NCBI Taxonomy" id="27349"/>
    <lineage>
        <taxon>Eukaryota</taxon>
        <taxon>Fungi</taxon>
        <taxon>Dikarya</taxon>
        <taxon>Basidiomycota</taxon>
        <taxon>Pucciniomycotina</taxon>
        <taxon>Pucciniomycetes</taxon>
        <taxon>Pucciniales</taxon>
        <taxon>Pucciniaceae</taxon>
        <taxon>Puccinia</taxon>
    </lineage>
</organism>
<gene>
    <name evidence="1" type="ORF">VP01_894g6</name>
</gene>
<evidence type="ECO:0000313" key="2">
    <source>
        <dbReference type="Proteomes" id="UP000037035"/>
    </source>
</evidence>
<accession>A0A0L6U7Y2</accession>
<reference evidence="1" key="1">
    <citation type="submission" date="2015-08" db="EMBL/GenBank/DDBJ databases">
        <title>Next Generation Sequencing and Analysis of the Genome of Puccinia sorghi L Schw, the Causal Agent of Maize Common Rust.</title>
        <authorList>
            <person name="Rochi L."/>
            <person name="Burguener G."/>
            <person name="Darino M."/>
            <person name="Turjanski A."/>
            <person name="Kreff E."/>
            <person name="Dieguez M.J."/>
            <person name="Sacco F."/>
        </authorList>
    </citation>
    <scope>NUCLEOTIDE SEQUENCE [LARGE SCALE GENOMIC DNA]</scope>
    <source>
        <strain evidence="1">RO10H11247</strain>
    </source>
</reference>
<evidence type="ECO:0000313" key="1">
    <source>
        <dbReference type="EMBL" id="KNZ44664.1"/>
    </source>
</evidence>
<dbReference type="VEuPathDB" id="FungiDB:VP01_894g6"/>
<protein>
    <submittedName>
        <fullName evidence="1">Uncharacterized protein</fullName>
    </submittedName>
</protein>
<dbReference type="Proteomes" id="UP000037035">
    <property type="component" value="Unassembled WGS sequence"/>
</dbReference>
<dbReference type="EMBL" id="LAVV01014548">
    <property type="protein sequence ID" value="KNZ44664.1"/>
    <property type="molecule type" value="Genomic_DNA"/>
</dbReference>
<dbReference type="AlphaFoldDB" id="A0A0L6U7Y2"/>
<keyword evidence="2" id="KW-1185">Reference proteome</keyword>